<dbReference type="Gene3D" id="2.60.40.10">
    <property type="entry name" value="Immunoglobulins"/>
    <property type="match status" value="4"/>
</dbReference>
<dbReference type="InterPro" id="IPR029865">
    <property type="entry name" value="KIAA0319-like"/>
</dbReference>
<dbReference type="Proteomes" id="UP000613030">
    <property type="component" value="Unassembled WGS sequence"/>
</dbReference>
<dbReference type="InterPro" id="IPR035986">
    <property type="entry name" value="PKD_dom_sf"/>
</dbReference>
<dbReference type="InterPro" id="IPR003961">
    <property type="entry name" value="FN3_dom"/>
</dbReference>
<dbReference type="Gene3D" id="2.160.20.10">
    <property type="entry name" value="Single-stranded right-handed beta-helix, Pectin lyase-like"/>
    <property type="match status" value="1"/>
</dbReference>
<dbReference type="InterPro" id="IPR022409">
    <property type="entry name" value="PKD/Chitinase_dom"/>
</dbReference>
<dbReference type="Pfam" id="PF22352">
    <property type="entry name" value="K319L-like_PKD"/>
    <property type="match status" value="4"/>
</dbReference>
<dbReference type="InterPro" id="IPR012334">
    <property type="entry name" value="Pectin_lyas_fold"/>
</dbReference>
<dbReference type="PANTHER" id="PTHR46182">
    <property type="entry name" value="FI19480P1"/>
    <property type="match status" value="1"/>
</dbReference>
<dbReference type="PANTHER" id="PTHR46182:SF2">
    <property type="entry name" value="FI19480P1"/>
    <property type="match status" value="1"/>
</dbReference>
<protein>
    <submittedName>
        <fullName evidence="2">PKD domain-containing protein</fullName>
    </submittedName>
</protein>
<proteinExistence type="predicted"/>
<comment type="caution">
    <text evidence="2">The sequence shown here is derived from an EMBL/GenBank/DDBJ whole genome shotgun (WGS) entry which is preliminary data.</text>
</comment>
<reference evidence="2 3" key="1">
    <citation type="submission" date="2021-01" db="EMBL/GenBank/DDBJ databases">
        <title>Chryseolinea sp. Jin1 Genome sequencing and assembly.</title>
        <authorList>
            <person name="Kim I."/>
        </authorList>
    </citation>
    <scope>NUCLEOTIDE SEQUENCE [LARGE SCALE GENOMIC DNA]</scope>
    <source>
        <strain evidence="2 3">Jin1</strain>
    </source>
</reference>
<evidence type="ECO:0000313" key="2">
    <source>
        <dbReference type="EMBL" id="MBL0740923.1"/>
    </source>
</evidence>
<dbReference type="InterPro" id="IPR013783">
    <property type="entry name" value="Ig-like_fold"/>
</dbReference>
<dbReference type="RefSeq" id="WP_202008295.1">
    <property type="nucleotide sequence ID" value="NZ_JAERRB010000002.1"/>
</dbReference>
<accession>A0ABS1KNW7</accession>
<dbReference type="NCBIfam" id="NF041518">
    <property type="entry name" value="choice_anch_Q"/>
    <property type="match status" value="1"/>
</dbReference>
<feature type="domain" description="PKD" evidence="1">
    <location>
        <begin position="353"/>
        <end position="444"/>
    </location>
</feature>
<keyword evidence="3" id="KW-1185">Reference proteome</keyword>
<dbReference type="InterPro" id="IPR006626">
    <property type="entry name" value="PbH1"/>
</dbReference>
<gene>
    <name evidence="2" type="ORF">JI741_06810</name>
</gene>
<dbReference type="SMART" id="SM00710">
    <property type="entry name" value="PbH1"/>
    <property type="match status" value="6"/>
</dbReference>
<organism evidence="2 3">
    <name type="scientific">Chryseolinea lacunae</name>
    <dbReference type="NCBI Taxonomy" id="2801331"/>
    <lineage>
        <taxon>Bacteria</taxon>
        <taxon>Pseudomonadati</taxon>
        <taxon>Bacteroidota</taxon>
        <taxon>Cytophagia</taxon>
        <taxon>Cytophagales</taxon>
        <taxon>Fulvivirgaceae</taxon>
        <taxon>Chryseolinea</taxon>
    </lineage>
</organism>
<evidence type="ECO:0000313" key="3">
    <source>
        <dbReference type="Proteomes" id="UP000613030"/>
    </source>
</evidence>
<dbReference type="InterPro" id="IPR011050">
    <property type="entry name" value="Pectin_lyase_fold/virulence"/>
</dbReference>
<dbReference type="InterPro" id="IPR000601">
    <property type="entry name" value="PKD_dom"/>
</dbReference>
<dbReference type="InterPro" id="IPR059226">
    <property type="entry name" value="Choice_anch_Q_dom"/>
</dbReference>
<feature type="domain" description="PKD" evidence="1">
    <location>
        <begin position="534"/>
        <end position="624"/>
    </location>
</feature>
<dbReference type="EMBL" id="JAERRB010000002">
    <property type="protein sequence ID" value="MBL0740923.1"/>
    <property type="molecule type" value="Genomic_DNA"/>
</dbReference>
<dbReference type="SUPFAM" id="SSF51126">
    <property type="entry name" value="Pectin lyase-like"/>
    <property type="match status" value="1"/>
</dbReference>
<evidence type="ECO:0000259" key="1">
    <source>
        <dbReference type="PROSITE" id="PS50093"/>
    </source>
</evidence>
<feature type="domain" description="PKD" evidence="1">
    <location>
        <begin position="654"/>
        <end position="716"/>
    </location>
</feature>
<name>A0ABS1KNW7_9BACT</name>
<dbReference type="SMART" id="SM00060">
    <property type="entry name" value="FN3"/>
    <property type="match status" value="5"/>
</dbReference>
<dbReference type="PROSITE" id="PS50093">
    <property type="entry name" value="PKD"/>
    <property type="match status" value="3"/>
</dbReference>
<dbReference type="SUPFAM" id="SSF49299">
    <property type="entry name" value="PKD domain"/>
    <property type="match status" value="4"/>
</dbReference>
<sequence length="1011" mass="104536">MQMDNCTFVKVTGSGNPAVKYGIEITGAQMGINFQALSTDFEVDHLNVHHTGCVGIVAKTDPTCESNTWRGNFTMKNTIFHDNLLTNTGCEGFYIGNSHYDSGVGKTCNGTSLTVKEHDVVNVQVYNNTLQNIGNDGIQIGSAVSGCVVHHNTVTNYGSLNNYGHTNGFQAGGGTTGAKVYDNIIDTGNGYCFWDSGGGGMYYNNIARNGLLGGFSMIDYAGAYAPTGFLIANNTLVNCKDMAVIMYSEGPPTSRIVNNIFVTNQSTYAYVKYNSPTAQARTVDSNNLKTNVIGNVKFADAAAMDYHLLAGSPAIDAGTDMKSYGVTVDKDDNARSATFDIGAYEFKSTGNVAPVANAGADKSLTSPPSTIAITGTASDPDGTISAYAWTKVSGGTATMTNATTATVTLSGLVAGTYVFRFTVTDNAGATASDDVTVTVTANNPPTVSAGADKTFGVPPSSGTITGTATDADGSIASYAWTKVSGGAATMTNGNTATLSLSNLVAGTYVFRLTVTDNGGATASDDMTLTVLANVVPVVNAGADKSITTSSVVLSGTATDADGSIASYAWTKVSGGAATLTNANTATVNLTGLVTGTYVFRLTATDNSGAAVSDDVTVTAAIPNVLPTASAGADVALTAPANTTPLAGTAADVDGTITSYAWTKVSGGTATLTNASAQTASVTGLSTGTYSFRLTVTDNGGATASDDVTVTVSNNVTGRFNFTPTAANVSGWVDLVGAPHASVISATDPASGIMVSSVSTTQWSPVNYGSLTTSYNGGVTNGTVQPSKVVSTNWFCYNAAYGATVNGVVQGDNLKVSKLDPTHEYTLQMGASRASGNGTADQYGTFEYRVNGTNIKTLMVTNNASTQVEYTNIKPNAQGEIGLSARKVSGSAMNFGYIGWLVVIDLTQARATGVAVRMATETAPETNTFTEAESAPVEEGVAATDNFVFLNQQYPAGYEYAVVIFDGDGNRVYQGKWNEEMYAQIFTPGNLYIYHVLQNGRKIDTGKTAVIQ</sequence>
<dbReference type="SMART" id="SM00089">
    <property type="entry name" value="PKD"/>
    <property type="match status" value="4"/>
</dbReference>